<evidence type="ECO:0000313" key="2">
    <source>
        <dbReference type="EMBL" id="KAG9391722.1"/>
    </source>
</evidence>
<evidence type="ECO:0000256" key="1">
    <source>
        <dbReference type="SAM" id="MobiDB-lite"/>
    </source>
</evidence>
<evidence type="ECO:0000313" key="3">
    <source>
        <dbReference type="Proteomes" id="UP000717585"/>
    </source>
</evidence>
<dbReference type="OrthoDB" id="2113243at2759"/>
<feature type="compositionally biased region" description="Basic residues" evidence="1">
    <location>
        <begin position="1"/>
        <end position="12"/>
    </location>
</feature>
<comment type="caution">
    <text evidence="2">The sequence shown here is derived from an EMBL/GenBank/DDBJ whole genome shotgun (WGS) entry which is preliminary data.</text>
</comment>
<keyword evidence="3" id="KW-1185">Reference proteome</keyword>
<feature type="region of interest" description="Disordered" evidence="1">
    <location>
        <begin position="1"/>
        <end position="85"/>
    </location>
</feature>
<dbReference type="AlphaFoldDB" id="A0A8J6B7N3"/>
<protein>
    <submittedName>
        <fullName evidence="2">Uncharacterized protein</fullName>
    </submittedName>
</protein>
<organism evidence="2 3">
    <name type="scientific">Carpediemonas membranifera</name>
    <dbReference type="NCBI Taxonomy" id="201153"/>
    <lineage>
        <taxon>Eukaryota</taxon>
        <taxon>Metamonada</taxon>
        <taxon>Carpediemonas-like organisms</taxon>
        <taxon>Carpediemonas</taxon>
    </lineage>
</organism>
<reference evidence="2" key="1">
    <citation type="submission" date="2021-05" db="EMBL/GenBank/DDBJ databases">
        <title>A free-living protist that lacks canonical eukaryotic 1 DNA replication and segregation systems.</title>
        <authorList>
            <person name="Salas-Leiva D.E."/>
            <person name="Tromer E.C."/>
            <person name="Curtis B.A."/>
            <person name="Jerlstrom-Hultqvist J."/>
            <person name="Kolisko M."/>
            <person name="Yi Z."/>
            <person name="Salas-Leiva J.S."/>
            <person name="Gallot-Lavallee L."/>
            <person name="Kops G.J.P.L."/>
            <person name="Archibald J.M."/>
            <person name="Simpson A.G.B."/>
            <person name="Roger A.J."/>
        </authorList>
    </citation>
    <scope>NUCLEOTIDE SEQUENCE</scope>
    <source>
        <strain evidence="2">BICM</strain>
    </source>
</reference>
<gene>
    <name evidence="2" type="ORF">J8273_6498</name>
</gene>
<feature type="compositionally biased region" description="Low complexity" evidence="1">
    <location>
        <begin position="13"/>
        <end position="70"/>
    </location>
</feature>
<dbReference type="Proteomes" id="UP000717585">
    <property type="component" value="Unassembled WGS sequence"/>
</dbReference>
<proteinExistence type="predicted"/>
<name>A0A8J6B7N3_9EUKA</name>
<dbReference type="EMBL" id="JAHDYR010000053">
    <property type="protein sequence ID" value="KAG9391722.1"/>
    <property type="molecule type" value="Genomic_DNA"/>
</dbReference>
<accession>A0A8J6B7N3</accession>
<sequence>MDTKKKPVHPRTKTTATGAKKVAKKSTTASTTTSTKPKPTKTISTSTKPKVKKTTSTTKTTASKSKPKAVSQDEQPLPTVADPYIEPEPCACKTKPPRVDDWEAQAMLLHERDAFFEKQMKQPFWTIPMGTGFAPWLGVKGTPKTGMEAAIWWCTTKMDPPKMPLLLDPDEAHAVDTFYSYRHTMILEAKKMVVDTMQGQRSHEQIMEDNRKALVNAMKYGETLYIRLANGAPDFKEKYTDPESFPIEVFDQEAVSEVMTRYADRVFDEKGELKAGDNLFESTHPFGKCVQYEDTDQGYFLVRRGFEVIVESHFTTDDFAEFLEWSLPMDKMQPIHVTIN</sequence>